<sequence length="425" mass="47278">MDKNFPGYLPHIVIIVGAGPAGLLLATLLQKRGIQTQVLEASDTLDDQPRACHYGGPGKRELSRAGVLDKISAEGFHPGGVSWRRKDGSSIVALDSSDVPETSLHRMVCLPLGRVIRIIYDEAVSNGCEVLMQHKVTPSIGQTAEGAWVDVVDASSKVKRFHADYIVGCDGANSQIRRALFGDFEFPGRTWDQQIIASNVYYPFEKLGYGDSNFIVDQNNWYMAAKITKDGLWRVTYGDVPGLTKEQYTERLPMRFKEMLPNAPEPSDIKIANVGPYRMHQRLAEKLRVGRFLLAADAAHLCNPFGGLGLVGGIADVGSLYDALVGIDQGLADESILDRYSDIRRQKYQEIIDPMSSSNFRRLWEKDPETTIAKDDFFKILRKANEDEAMLSQLREASMSLTHDFTEFYDTKPAKAVLTGVQLMK</sequence>
<organism evidence="1 2">
    <name type="scientific">Fusarium solani subsp. cucurbitae</name>
    <name type="common">Neocosmosporum cucurbitae</name>
    <dbReference type="NCBI Taxonomy" id="2747967"/>
    <lineage>
        <taxon>Eukaryota</taxon>
        <taxon>Fungi</taxon>
        <taxon>Dikarya</taxon>
        <taxon>Ascomycota</taxon>
        <taxon>Pezizomycotina</taxon>
        <taxon>Sordariomycetes</taxon>
        <taxon>Hypocreomycetidae</taxon>
        <taxon>Hypocreales</taxon>
        <taxon>Nectriaceae</taxon>
        <taxon>Fusarium</taxon>
        <taxon>Fusarium solani species complex</taxon>
    </lineage>
</organism>
<accession>A0ACD3Z247</accession>
<protein>
    <submittedName>
        <fullName evidence="1">Uncharacterized protein</fullName>
    </submittedName>
</protein>
<gene>
    <name evidence="1" type="ORF">LCI18_005861</name>
</gene>
<evidence type="ECO:0000313" key="1">
    <source>
        <dbReference type="EMBL" id="UPK94926.1"/>
    </source>
</evidence>
<dbReference type="Proteomes" id="UP000830768">
    <property type="component" value="Chromosome 4"/>
</dbReference>
<proteinExistence type="predicted"/>
<keyword evidence="2" id="KW-1185">Reference proteome</keyword>
<name>A0ACD3Z247_FUSSC</name>
<reference evidence="1" key="1">
    <citation type="submission" date="2021-11" db="EMBL/GenBank/DDBJ databases">
        <title>Fusarium solani-melongenae Genome sequencing and assembly.</title>
        <authorList>
            <person name="Xie S."/>
            <person name="Huang L."/>
            <person name="Zhang X."/>
        </authorList>
    </citation>
    <scope>NUCLEOTIDE SEQUENCE</scope>
    <source>
        <strain evidence="1">CRI 24-3</strain>
    </source>
</reference>
<dbReference type="EMBL" id="CP090033">
    <property type="protein sequence ID" value="UPK94926.1"/>
    <property type="molecule type" value="Genomic_DNA"/>
</dbReference>
<evidence type="ECO:0000313" key="2">
    <source>
        <dbReference type="Proteomes" id="UP000830768"/>
    </source>
</evidence>